<accession>A0A1I6REP4</accession>
<evidence type="ECO:0000313" key="1">
    <source>
        <dbReference type="EMBL" id="SFS63116.1"/>
    </source>
</evidence>
<dbReference type="AlphaFoldDB" id="A0A1I6REP4"/>
<dbReference type="Pfam" id="PF22558">
    <property type="entry name" value="REase-ARP"/>
    <property type="match status" value="1"/>
</dbReference>
<reference evidence="2" key="1">
    <citation type="submission" date="2016-10" db="EMBL/GenBank/DDBJ databases">
        <authorList>
            <person name="Varghese N."/>
            <person name="Submissions S."/>
        </authorList>
    </citation>
    <scope>NUCLEOTIDE SEQUENCE [LARGE SCALE GENOMIC DNA]</scope>
    <source>
        <strain evidence="2">DSM 24450</strain>
    </source>
</reference>
<evidence type="ECO:0000313" key="2">
    <source>
        <dbReference type="Proteomes" id="UP000199312"/>
    </source>
</evidence>
<dbReference type="EMBL" id="FOZP01000006">
    <property type="protein sequence ID" value="SFS63116.1"/>
    <property type="molecule type" value="Genomic_DNA"/>
</dbReference>
<dbReference type="OrthoDB" id="1099683at2"/>
<sequence>MKIETINNKAYKLPNELNNFQKELYVHLINYKWKYITKKVGLYKYRNTFLEYDAILPEEVQDNYPIIYPSVLADVLQHLNKFPFKLHTHFNHMASSQAANVNLFVPILLSPKANEILKLLKPDFKELAVAELYKGFRIEYWDGNSNKEKGLLGDHSAIAGTDSDIAIAYYNQSNELCLWLIEHKLTEAEFSVCGGATSKGKKPVHNCTKTFSEITENKETCYYHSGSNYNYWNITENHKDFFVNNNNNLSCPFQNGMNQLWRNQLLGFAIEDDKTNNFKNVDFSVVHHPDNHSLDASINAYKNLVDNNSKFSSFTSKDVIDKALIVKDKEIDSWITWYRELYNI</sequence>
<gene>
    <name evidence="1" type="ORF">SAMN04488006_2393</name>
</gene>
<dbReference type="RefSeq" id="WP_090226930.1">
    <property type="nucleotide sequence ID" value="NZ_FOZP01000006.1"/>
</dbReference>
<dbReference type="InterPro" id="IPR054333">
    <property type="entry name" value="REase-ARP-assoc"/>
</dbReference>
<organism evidence="1 2">
    <name type="scientific">Lutibacter maritimus</name>
    <dbReference type="NCBI Taxonomy" id="593133"/>
    <lineage>
        <taxon>Bacteria</taxon>
        <taxon>Pseudomonadati</taxon>
        <taxon>Bacteroidota</taxon>
        <taxon>Flavobacteriia</taxon>
        <taxon>Flavobacteriales</taxon>
        <taxon>Flavobacteriaceae</taxon>
        <taxon>Lutibacter</taxon>
    </lineage>
</organism>
<keyword evidence="2" id="KW-1185">Reference proteome</keyword>
<protein>
    <submittedName>
        <fullName evidence="1">Uncharacterized protein</fullName>
    </submittedName>
</protein>
<name>A0A1I6REP4_9FLAO</name>
<dbReference type="Proteomes" id="UP000199312">
    <property type="component" value="Unassembled WGS sequence"/>
</dbReference>
<proteinExistence type="predicted"/>
<dbReference type="STRING" id="593133.SAMN04488006_2393"/>